<dbReference type="GO" id="GO:0005737">
    <property type="term" value="C:cytoplasm"/>
    <property type="evidence" value="ECO:0007669"/>
    <property type="project" value="UniProtKB-SubCell"/>
</dbReference>
<dbReference type="InterPro" id="IPR042108">
    <property type="entry name" value="GTPase_HflX_N_sf"/>
</dbReference>
<accession>G0GF04</accession>
<dbReference type="HOGENOM" id="CLU_019597_0_1_12"/>
<protein>
    <recommendedName>
        <fullName evidence="5">GTPase HflX</fullName>
    </recommendedName>
    <alternativeName>
        <fullName evidence="5">GTP-binding protein HflX</fullName>
    </alternativeName>
</protein>
<feature type="binding site" evidence="6">
    <location>
        <begin position="339"/>
        <end position="341"/>
    </location>
    <ligand>
        <name>GTP</name>
        <dbReference type="ChEBI" id="CHEBI:37565"/>
    </ligand>
</feature>
<dbReference type="GO" id="GO:0046872">
    <property type="term" value="F:metal ion binding"/>
    <property type="evidence" value="ECO:0007669"/>
    <property type="project" value="UniProtKB-KW"/>
</dbReference>
<gene>
    <name evidence="5" type="primary">hflX</name>
    <name evidence="9" type="ordered locus">Spith_2092</name>
</gene>
<feature type="binding site" evidence="6">
    <location>
        <begin position="229"/>
        <end position="233"/>
    </location>
    <ligand>
        <name>GTP</name>
        <dbReference type="ChEBI" id="CHEBI:37565"/>
    </ligand>
</feature>
<dbReference type="PIRSF" id="PIRSF006809">
    <property type="entry name" value="GTP-binding_hflX_prd"/>
    <property type="match status" value="1"/>
</dbReference>
<proteinExistence type="inferred from homology"/>
<keyword evidence="5" id="KW-0963">Cytoplasm</keyword>
<evidence type="ECO:0000256" key="1">
    <source>
        <dbReference type="ARBA" id="ARBA00022723"/>
    </source>
</evidence>
<dbReference type="Proteomes" id="UP000007254">
    <property type="component" value="Chromosome"/>
</dbReference>
<dbReference type="InterPro" id="IPR032305">
    <property type="entry name" value="GTP-bd_M"/>
</dbReference>
<dbReference type="Gene3D" id="3.40.50.11060">
    <property type="entry name" value="GTPase HflX, N-terminal domain"/>
    <property type="match status" value="1"/>
</dbReference>
<dbReference type="GO" id="GO:0003924">
    <property type="term" value="F:GTPase activity"/>
    <property type="evidence" value="ECO:0007669"/>
    <property type="project" value="UniProtKB-UniRule"/>
</dbReference>
<feature type="binding site" evidence="6">
    <location>
        <begin position="317"/>
        <end position="320"/>
    </location>
    <ligand>
        <name>GTP</name>
        <dbReference type="ChEBI" id="CHEBI:37565"/>
    </ligand>
</feature>
<dbReference type="InterPro" id="IPR016496">
    <property type="entry name" value="GTPase_HflX"/>
</dbReference>
<dbReference type="Gene3D" id="3.40.50.300">
    <property type="entry name" value="P-loop containing nucleotide triphosphate hydrolases"/>
    <property type="match status" value="1"/>
</dbReference>
<feature type="domain" description="Hflx-type G" evidence="8">
    <location>
        <begin position="198"/>
        <end position="361"/>
    </location>
</feature>
<feature type="binding site" evidence="6">
    <location>
        <begin position="204"/>
        <end position="211"/>
    </location>
    <ligand>
        <name>GTP</name>
        <dbReference type="ChEBI" id="CHEBI:37565"/>
    </ligand>
</feature>
<dbReference type="PANTHER" id="PTHR10229:SF0">
    <property type="entry name" value="GTP-BINDING PROTEIN 6-RELATED"/>
    <property type="match status" value="1"/>
</dbReference>
<feature type="binding site" evidence="7">
    <location>
        <position position="211"/>
    </location>
    <ligand>
        <name>Mg(2+)</name>
        <dbReference type="ChEBI" id="CHEBI:18420"/>
    </ligand>
</feature>
<comment type="cofactor">
    <cofactor evidence="7">
        <name>Mg(2+)</name>
        <dbReference type="ChEBI" id="CHEBI:18420"/>
    </cofactor>
</comment>
<dbReference type="PANTHER" id="PTHR10229">
    <property type="entry name" value="GTP-BINDING PROTEIN HFLX"/>
    <property type="match status" value="1"/>
</dbReference>
<dbReference type="GO" id="GO:0043022">
    <property type="term" value="F:ribosome binding"/>
    <property type="evidence" value="ECO:0007669"/>
    <property type="project" value="TreeGrafter"/>
</dbReference>
<feature type="binding site" evidence="7">
    <location>
        <position position="231"/>
    </location>
    <ligand>
        <name>Mg(2+)</name>
        <dbReference type="ChEBI" id="CHEBI:18420"/>
    </ligand>
</feature>
<dbReference type="OrthoDB" id="9812272at2"/>
<dbReference type="STRING" id="869211.Spith_2092"/>
<feature type="binding site" evidence="6">
    <location>
        <begin position="251"/>
        <end position="254"/>
    </location>
    <ligand>
        <name>GTP</name>
        <dbReference type="ChEBI" id="CHEBI:37565"/>
    </ligand>
</feature>
<sequence>MYDTGQEAPRCILVGRKTGREETSSLPELSLLVEELGYIPETILSFPLRTPERKFLFGPGQAEVVAREARMRGIDLVVFDEDLTPAQQRNWEHLVKSRVMDRTEVIIEIFSRHARTKQAQLQTEKARLEYLLPRLRGAWSHLDRQRGGARGTRGEGERQIELDRRMILSRLARIRREMEAIERHQTTTRSRRLEAGIPRVSLVGYTNAGKSSLFTRLTGQAVRIQDRPFVTLDTTTRTCLIPGWGRVVVSDTVGFIQHLPHTLVDAFHATLEEVRDAHLLLEVVDLSSPNLLLHLSTTEEVLTEIGAHHIPRIRVYNKVDRSSPHPLLPPSNHPEILVSAKTGEGIEGLLSLIVREMERHYPIETLELPYHRLGESHEVLSRAAIIHQEYTDVGLFVRYAPSVPSVHE</sequence>
<dbReference type="SUPFAM" id="SSF52540">
    <property type="entry name" value="P-loop containing nucleoside triphosphate hydrolases"/>
    <property type="match status" value="1"/>
</dbReference>
<evidence type="ECO:0000256" key="5">
    <source>
        <dbReference type="HAMAP-Rule" id="MF_00900"/>
    </source>
</evidence>
<dbReference type="Pfam" id="PF13167">
    <property type="entry name" value="GTP-bdg_N"/>
    <property type="match status" value="1"/>
</dbReference>
<organism evidence="9 10">
    <name type="scientific">Winmispira thermophila (strain ATCC 700085 / DSM 6578 / Z-1203)</name>
    <name type="common">Spirochaeta thermophila</name>
    <dbReference type="NCBI Taxonomy" id="869211"/>
    <lineage>
        <taxon>Bacteria</taxon>
        <taxon>Pseudomonadati</taxon>
        <taxon>Spirochaetota</taxon>
        <taxon>Spirochaetia</taxon>
        <taxon>Winmispirales</taxon>
        <taxon>Winmispiraceae</taxon>
        <taxon>Winmispira</taxon>
    </lineage>
</organism>
<keyword evidence="3 7" id="KW-0460">Magnesium</keyword>
<dbReference type="AlphaFoldDB" id="G0GF04"/>
<dbReference type="EMBL" id="CP002903">
    <property type="protein sequence ID" value="AEJ62348.1"/>
    <property type="molecule type" value="Genomic_DNA"/>
</dbReference>
<evidence type="ECO:0000256" key="6">
    <source>
        <dbReference type="PIRSR" id="PIRSR006809-1"/>
    </source>
</evidence>
<comment type="function">
    <text evidence="5">GTPase that associates with the 50S ribosomal subunit and may have a role during protein synthesis or ribosome biogenesis.</text>
</comment>
<reference evidence="9 10" key="1">
    <citation type="submission" date="2011-06" db="EMBL/GenBank/DDBJ databases">
        <title>The complete genome of Spirochaeta thermophila DSM 6578.</title>
        <authorList>
            <consortium name="US DOE Joint Genome Institute (JGI-PGF)"/>
            <person name="Lucas S."/>
            <person name="Lapidus A."/>
            <person name="Bruce D."/>
            <person name="Goodwin L."/>
            <person name="Pitluck S."/>
            <person name="Peters L."/>
            <person name="Kyrpides N."/>
            <person name="Mavromatis K."/>
            <person name="Ivanova N."/>
            <person name="Mikailova N."/>
            <person name="Pagani I."/>
            <person name="Chertkov O."/>
            <person name="Detter J.C."/>
            <person name="Tapia R."/>
            <person name="Han C."/>
            <person name="Land M."/>
            <person name="Hauser L."/>
            <person name="Markowitz V."/>
            <person name="Cheng J.-F."/>
            <person name="Hugenholtz P."/>
            <person name="Woyke T."/>
            <person name="Wu D."/>
            <person name="Spring S."/>
            <person name="Merkhoffer B."/>
            <person name="Schneider S."/>
            <person name="Klenk H.-P."/>
            <person name="Eisen J.A."/>
        </authorList>
    </citation>
    <scope>NUCLEOTIDE SEQUENCE [LARGE SCALE GENOMIC DNA]</scope>
    <source>
        <strain evidence="10">ATCC 700085 / DSM 6578 / Z-1203</strain>
    </source>
</reference>
<dbReference type="RefSeq" id="WP_014625665.1">
    <property type="nucleotide sequence ID" value="NC_017583.1"/>
</dbReference>
<evidence type="ECO:0000313" key="10">
    <source>
        <dbReference type="Proteomes" id="UP000007254"/>
    </source>
</evidence>
<keyword evidence="2 5" id="KW-0547">Nucleotide-binding</keyword>
<keyword evidence="1 7" id="KW-0479">Metal-binding</keyword>
<evidence type="ECO:0000259" key="8">
    <source>
        <dbReference type="PROSITE" id="PS51705"/>
    </source>
</evidence>
<dbReference type="CDD" id="cd01878">
    <property type="entry name" value="HflX"/>
    <property type="match status" value="1"/>
</dbReference>
<evidence type="ECO:0000256" key="3">
    <source>
        <dbReference type="ARBA" id="ARBA00022842"/>
    </source>
</evidence>
<dbReference type="NCBIfam" id="TIGR03156">
    <property type="entry name" value="GTP_HflX"/>
    <property type="match status" value="1"/>
</dbReference>
<evidence type="ECO:0000256" key="7">
    <source>
        <dbReference type="PIRSR" id="PIRSR006809-2"/>
    </source>
</evidence>
<keyword evidence="4 5" id="KW-0342">GTP-binding</keyword>
<comment type="subcellular location">
    <subcellularLocation>
        <location evidence="5">Cytoplasm</location>
    </subcellularLocation>
    <text evidence="5">May associate with membranes.</text>
</comment>
<dbReference type="Pfam" id="PF01926">
    <property type="entry name" value="MMR_HSR1"/>
    <property type="match status" value="1"/>
</dbReference>
<name>G0GF04_WINT7</name>
<dbReference type="PROSITE" id="PS51705">
    <property type="entry name" value="G_HFLX"/>
    <property type="match status" value="1"/>
</dbReference>
<comment type="similarity">
    <text evidence="5">Belongs to the TRAFAC class OBG-HflX-like GTPase superfamily. HflX GTPase family.</text>
</comment>
<evidence type="ECO:0000256" key="2">
    <source>
        <dbReference type="ARBA" id="ARBA00022741"/>
    </source>
</evidence>
<comment type="subunit">
    <text evidence="5">Monomer. Associates with the 50S ribosomal subunit.</text>
</comment>
<dbReference type="HAMAP" id="MF_00900">
    <property type="entry name" value="GTPase_HflX"/>
    <property type="match status" value="1"/>
</dbReference>
<dbReference type="InterPro" id="IPR006073">
    <property type="entry name" value="GTP-bd"/>
</dbReference>
<dbReference type="InterPro" id="IPR027417">
    <property type="entry name" value="P-loop_NTPase"/>
</dbReference>
<keyword evidence="10" id="KW-1185">Reference proteome</keyword>
<dbReference type="Gene3D" id="6.10.250.2860">
    <property type="match status" value="1"/>
</dbReference>
<evidence type="ECO:0000256" key="4">
    <source>
        <dbReference type="ARBA" id="ARBA00023134"/>
    </source>
</evidence>
<dbReference type="Pfam" id="PF16360">
    <property type="entry name" value="GTP-bdg_M"/>
    <property type="match status" value="1"/>
</dbReference>
<dbReference type="PRINTS" id="PR00326">
    <property type="entry name" value="GTP1OBG"/>
</dbReference>
<dbReference type="InterPro" id="IPR025121">
    <property type="entry name" value="GTPase_HflX_N"/>
</dbReference>
<evidence type="ECO:0000313" key="9">
    <source>
        <dbReference type="EMBL" id="AEJ62348.1"/>
    </source>
</evidence>
<dbReference type="KEGG" id="stq:Spith_2092"/>
<dbReference type="InterPro" id="IPR030394">
    <property type="entry name" value="G_HFLX_dom"/>
</dbReference>
<dbReference type="GO" id="GO:0005525">
    <property type="term" value="F:GTP binding"/>
    <property type="evidence" value="ECO:0007669"/>
    <property type="project" value="UniProtKB-UniRule"/>
</dbReference>